<keyword evidence="1" id="KW-0812">Transmembrane</keyword>
<sequence length="99" mass="11359">MPNYTCIFIAVFLTIALAALKAMANNWYLEWKPVMDRLLPPMDLYTCVRMSVFLYVFVCVPVYNWIATLNPARAQQEAAGVENELDPLLENSDEVEIKQ</sequence>
<feature type="signal peptide" evidence="2">
    <location>
        <begin position="1"/>
        <end position="18"/>
    </location>
</feature>
<comment type="caution">
    <text evidence="3">The sequence shown here is derived from an EMBL/GenBank/DDBJ whole genome shotgun (WGS) entry which is preliminary data.</text>
</comment>
<feature type="transmembrane region" description="Helical" evidence="1">
    <location>
        <begin position="48"/>
        <end position="66"/>
    </location>
</feature>
<dbReference type="Proteomes" id="UP001201812">
    <property type="component" value="Unassembled WGS sequence"/>
</dbReference>
<dbReference type="EMBL" id="JAKKPZ010000030">
    <property type="protein sequence ID" value="KAI1709480.1"/>
    <property type="molecule type" value="Genomic_DNA"/>
</dbReference>
<gene>
    <name evidence="3" type="ORF">DdX_11267</name>
</gene>
<reference evidence="3" key="1">
    <citation type="submission" date="2022-01" db="EMBL/GenBank/DDBJ databases">
        <title>Genome Sequence Resource for Two Populations of Ditylenchus destructor, the Migratory Endoparasitic Phytonematode.</title>
        <authorList>
            <person name="Zhang H."/>
            <person name="Lin R."/>
            <person name="Xie B."/>
        </authorList>
    </citation>
    <scope>NUCLEOTIDE SEQUENCE</scope>
    <source>
        <strain evidence="3">BazhouSP</strain>
    </source>
</reference>
<protein>
    <submittedName>
        <fullName evidence="3">Uncharacterized protein</fullName>
    </submittedName>
</protein>
<evidence type="ECO:0000313" key="3">
    <source>
        <dbReference type="EMBL" id="KAI1709480.1"/>
    </source>
</evidence>
<accession>A0AAD4N124</accession>
<name>A0AAD4N124_9BILA</name>
<evidence type="ECO:0000256" key="2">
    <source>
        <dbReference type="SAM" id="SignalP"/>
    </source>
</evidence>
<keyword evidence="1" id="KW-1133">Transmembrane helix</keyword>
<keyword evidence="1" id="KW-0472">Membrane</keyword>
<evidence type="ECO:0000256" key="1">
    <source>
        <dbReference type="SAM" id="Phobius"/>
    </source>
</evidence>
<organism evidence="3 4">
    <name type="scientific">Ditylenchus destructor</name>
    <dbReference type="NCBI Taxonomy" id="166010"/>
    <lineage>
        <taxon>Eukaryota</taxon>
        <taxon>Metazoa</taxon>
        <taxon>Ecdysozoa</taxon>
        <taxon>Nematoda</taxon>
        <taxon>Chromadorea</taxon>
        <taxon>Rhabditida</taxon>
        <taxon>Tylenchina</taxon>
        <taxon>Tylenchomorpha</taxon>
        <taxon>Sphaerularioidea</taxon>
        <taxon>Anguinidae</taxon>
        <taxon>Anguininae</taxon>
        <taxon>Ditylenchus</taxon>
    </lineage>
</organism>
<evidence type="ECO:0000313" key="4">
    <source>
        <dbReference type="Proteomes" id="UP001201812"/>
    </source>
</evidence>
<dbReference type="AlphaFoldDB" id="A0AAD4N124"/>
<keyword evidence="2" id="KW-0732">Signal</keyword>
<keyword evidence="4" id="KW-1185">Reference proteome</keyword>
<proteinExistence type="predicted"/>
<feature type="chain" id="PRO_5041982969" evidence="2">
    <location>
        <begin position="19"/>
        <end position="99"/>
    </location>
</feature>